<dbReference type="InterPro" id="IPR052066">
    <property type="entry name" value="Glycosphingolipid_Hydrolases"/>
</dbReference>
<dbReference type="Gene3D" id="3.20.20.80">
    <property type="entry name" value="Glycosidases"/>
    <property type="match status" value="2"/>
</dbReference>
<reference evidence="6 7" key="1">
    <citation type="submission" date="2017-04" db="EMBL/GenBank/DDBJ databases">
        <title>Draft genome of the yeast Clavispora lusitaniae type strain CBS 6936.</title>
        <authorList>
            <person name="Durrens P."/>
            <person name="Klopp C."/>
            <person name="Biteau N."/>
            <person name="Fitton-Ouhabi V."/>
            <person name="Dementhon K."/>
            <person name="Accoceberry I."/>
            <person name="Sherman D.J."/>
            <person name="Noel T."/>
        </authorList>
    </citation>
    <scope>NUCLEOTIDE SEQUENCE [LARGE SCALE GENOMIC DNA]</scope>
    <source>
        <strain evidence="6 7">CBS 6936</strain>
    </source>
</reference>
<dbReference type="InterPro" id="IPR017853">
    <property type="entry name" value="GH"/>
</dbReference>
<protein>
    <submittedName>
        <fullName evidence="6">Hydrolase</fullName>
    </submittedName>
</protein>
<evidence type="ECO:0000259" key="4">
    <source>
        <dbReference type="Pfam" id="PF00150"/>
    </source>
</evidence>
<dbReference type="GO" id="GO:1904462">
    <property type="term" value="P:ergosteryl 3-beta-D-glucoside catabolic process"/>
    <property type="evidence" value="ECO:0007669"/>
    <property type="project" value="TreeGrafter"/>
</dbReference>
<name>A0AA91Q3F9_CLALS</name>
<accession>A0AA91Q3F9</accession>
<feature type="domain" description="Glycoside hydrolase family 5 C-terminal" evidence="5">
    <location>
        <begin position="787"/>
        <end position="867"/>
    </location>
</feature>
<keyword evidence="2 6" id="KW-0378">Hydrolase</keyword>
<proteinExistence type="inferred from homology"/>
<dbReference type="SUPFAM" id="SSF51445">
    <property type="entry name" value="(Trans)glycosidases"/>
    <property type="match status" value="1"/>
</dbReference>
<dbReference type="PANTHER" id="PTHR31308:SF5">
    <property type="entry name" value="ERGOSTERYL-BETA-GLUCOSIDASE"/>
    <property type="match status" value="1"/>
</dbReference>
<dbReference type="KEGG" id="clus:A9F13_03g03322"/>
<keyword evidence="3" id="KW-0326">Glycosidase</keyword>
<organism evidence="6 7">
    <name type="scientific">Clavispora lusitaniae</name>
    <name type="common">Candida lusitaniae</name>
    <dbReference type="NCBI Taxonomy" id="36911"/>
    <lineage>
        <taxon>Eukaryota</taxon>
        <taxon>Fungi</taxon>
        <taxon>Dikarya</taxon>
        <taxon>Ascomycota</taxon>
        <taxon>Saccharomycotina</taxon>
        <taxon>Pichiomycetes</taxon>
        <taxon>Metschnikowiaceae</taxon>
        <taxon>Clavispora</taxon>
    </lineage>
</organism>
<evidence type="ECO:0000256" key="3">
    <source>
        <dbReference type="ARBA" id="ARBA00023295"/>
    </source>
</evidence>
<dbReference type="GO" id="GO:0000272">
    <property type="term" value="P:polysaccharide catabolic process"/>
    <property type="evidence" value="ECO:0007669"/>
    <property type="project" value="InterPro"/>
</dbReference>
<dbReference type="Gene3D" id="2.60.40.1180">
    <property type="entry name" value="Golgi alpha-mannosidase II"/>
    <property type="match status" value="1"/>
</dbReference>
<feature type="domain" description="Glycoside hydrolase family 5" evidence="4">
    <location>
        <begin position="121"/>
        <end position="193"/>
    </location>
</feature>
<comment type="similarity">
    <text evidence="1">Belongs to the glycosyl hydrolase 5 (cellulase A) family.</text>
</comment>
<dbReference type="InterPro" id="IPR013780">
    <property type="entry name" value="Glyco_hydro_b"/>
</dbReference>
<dbReference type="InterPro" id="IPR041036">
    <property type="entry name" value="GH5_C"/>
</dbReference>
<dbReference type="PANTHER" id="PTHR31308">
    <property type="match status" value="1"/>
</dbReference>
<dbReference type="FunFam" id="3.20.20.80:FF:000174">
    <property type="entry name" value="YIR007W-like protein"/>
    <property type="match status" value="1"/>
</dbReference>
<dbReference type="InterPro" id="IPR001547">
    <property type="entry name" value="Glyco_hydro_5"/>
</dbReference>
<comment type="caution">
    <text evidence="6">The sequence shown here is derived from an EMBL/GenBank/DDBJ whole genome shotgun (WGS) entry which is preliminary data.</text>
</comment>
<dbReference type="AlphaFoldDB" id="A0AA91Q3F9"/>
<evidence type="ECO:0000313" key="7">
    <source>
        <dbReference type="Proteomes" id="UP000195602"/>
    </source>
</evidence>
<gene>
    <name evidence="6" type="ORF">A9F13_03g03322</name>
</gene>
<evidence type="ECO:0000256" key="1">
    <source>
        <dbReference type="ARBA" id="ARBA00005641"/>
    </source>
</evidence>
<dbReference type="GO" id="GO:0050295">
    <property type="term" value="F:steryl-beta-glucosidase activity"/>
    <property type="evidence" value="ECO:0007669"/>
    <property type="project" value="TreeGrafter"/>
</dbReference>
<sequence length="905" mass="102619">MSFVVDAIRKARTAASDAILDRVSLYCQAPVSTNARSLRKEYGKGAISACENDSDSILPCEPLRVEHGELVDASGRTRLLKGINLDGAMKLPVAPALTSADGDCSMSQNVFFDGDSVSFVGRPFALEDAEAHFRRIKSWGYNTIRYLVTWEALEHAGPGVYDDAFVAYTVEILRVAHRVGGLYVFLECHQDVWSRFCGGSGAPMWTLYAAGLEPTRFDATEAAMLHNSPRFASSPSDSDCYPKMLWTTNYCRLASLTMFTLFFAGETYFPHLQINGVSIQTYLQDRLFGALDHLWRAVVAGVPEMVECGSLFGFESLNEPNPGLVGHPDLNALPDCQQLRLDTTPTVYESFLLGMGLPVNVDTYKISVTGPQREGKKLVDPRGQRAWMSVEERDACDKKYGWTRQGWPDGCIFLAAGIWKWREQEWSKVCNSSQAARMEFVQNHCRLRKPYYFSEVSPRLSFKTVDERLPSVIDRDFFINNFFVDFYIRHKKMVRSVCPGAFVLIQPPVLELPPKLVDDSRSIIDDKTIYCPHYYDGMSLMFKTWNYHYNVDTLGIMRGRYYNPVLGIVFGERAIRNCIKKQFVEIVREGREYLGNIPVLMSETGMPFDMDNKKAYENGRYQLQTSALDAISVALEASNMHHTFWCYTSINSHKWGDRWNNEDFSFWSPEDRDLMFDDEDASPSRSSRRSSVTPSLKSFRSLRETDGYQSVLKAKLSYRRKRLVDNALKLAFGESQDKSELQDAESTASLTDSSTLISLSSDDLRYRHLKKCYPSPDGVRAPSAVIRPYLVATVGHVKFAEFDLKSSKFTLTLNFDGKKRDKLPTVVFVPKWHYPYLNYSDIHLTSGHVLYNERLEYLEWFHQEEDGTIDSSRADESLIIKNSSGRIEDIAPSSSSRRSSVGSVA</sequence>
<evidence type="ECO:0000256" key="2">
    <source>
        <dbReference type="ARBA" id="ARBA00022801"/>
    </source>
</evidence>
<evidence type="ECO:0000259" key="5">
    <source>
        <dbReference type="Pfam" id="PF18564"/>
    </source>
</evidence>
<evidence type="ECO:0000313" key="6">
    <source>
        <dbReference type="EMBL" id="OVF10181.1"/>
    </source>
</evidence>
<dbReference type="Proteomes" id="UP000195602">
    <property type="component" value="Unassembled WGS sequence"/>
</dbReference>
<dbReference type="Pfam" id="PF18564">
    <property type="entry name" value="Glyco_hydro_5_C"/>
    <property type="match status" value="1"/>
</dbReference>
<dbReference type="Pfam" id="PF00150">
    <property type="entry name" value="Cellulase"/>
    <property type="match status" value="1"/>
</dbReference>
<dbReference type="EMBL" id="LYUB02000003">
    <property type="protein sequence ID" value="OVF10181.1"/>
    <property type="molecule type" value="Genomic_DNA"/>
</dbReference>